<evidence type="ECO:0000313" key="2">
    <source>
        <dbReference type="EMBL" id="KAE8422491.1"/>
    </source>
</evidence>
<reference evidence="2 3" key="1">
    <citation type="submission" date="2019-04" db="EMBL/GenBank/DDBJ databases">
        <authorList>
            <consortium name="DOE Joint Genome Institute"/>
            <person name="Mondo S."/>
            <person name="Kjaerbolling I."/>
            <person name="Vesth T."/>
            <person name="Frisvad J.C."/>
            <person name="Nybo J.L."/>
            <person name="Theobald S."/>
            <person name="Kildgaard S."/>
            <person name="Isbrandt T."/>
            <person name="Kuo A."/>
            <person name="Sato A."/>
            <person name="Lyhne E.K."/>
            <person name="Kogle M.E."/>
            <person name="Wiebenga A."/>
            <person name="Kun R.S."/>
            <person name="Lubbers R.J."/>
            <person name="Makela M.R."/>
            <person name="Barry K."/>
            <person name="Chovatia M."/>
            <person name="Clum A."/>
            <person name="Daum C."/>
            <person name="Haridas S."/>
            <person name="He G."/>
            <person name="LaButti K."/>
            <person name="Lipzen A."/>
            <person name="Riley R."/>
            <person name="Salamov A."/>
            <person name="Simmons B.A."/>
            <person name="Magnuson J.K."/>
            <person name="Henrissat B."/>
            <person name="Mortensen U.H."/>
            <person name="Larsen T.O."/>
            <person name="Devries R.P."/>
            <person name="Grigoriev I.V."/>
            <person name="Machida M."/>
            <person name="Baker S.E."/>
            <person name="Andersen M.R."/>
            <person name="Cantor M.N."/>
            <person name="Hua S.X."/>
        </authorList>
    </citation>
    <scope>NUCLEOTIDE SEQUENCE [LARGE SCALE GENOMIC DNA]</scope>
    <source>
        <strain evidence="2 3">CBS 117616</strain>
    </source>
</reference>
<evidence type="ECO:0000313" key="3">
    <source>
        <dbReference type="Proteomes" id="UP000325395"/>
    </source>
</evidence>
<protein>
    <recommendedName>
        <fullName evidence="4">BZIP domain-containing protein</fullName>
    </recommendedName>
</protein>
<name>A0ABQ6X2Z8_9EURO</name>
<organism evidence="2 3">
    <name type="scientific">Aspergillus pseudocaelatus</name>
    <dbReference type="NCBI Taxonomy" id="1825620"/>
    <lineage>
        <taxon>Eukaryota</taxon>
        <taxon>Fungi</taxon>
        <taxon>Dikarya</taxon>
        <taxon>Ascomycota</taxon>
        <taxon>Pezizomycotina</taxon>
        <taxon>Eurotiomycetes</taxon>
        <taxon>Eurotiomycetidae</taxon>
        <taxon>Eurotiales</taxon>
        <taxon>Aspergillaceae</taxon>
        <taxon>Aspergillus</taxon>
        <taxon>Aspergillus subgen. Circumdati</taxon>
    </lineage>
</organism>
<dbReference type="EMBL" id="ML735694">
    <property type="protein sequence ID" value="KAE8422491.1"/>
    <property type="molecule type" value="Genomic_DNA"/>
</dbReference>
<keyword evidence="3" id="KW-1185">Reference proteome</keyword>
<accession>A0ABQ6X2Z8</accession>
<feature type="compositionally biased region" description="Basic and acidic residues" evidence="1">
    <location>
        <begin position="34"/>
        <end position="48"/>
    </location>
</feature>
<sequence length="76" mass="8857">MATRISSDRSMPTKPWTSGRVLTPAQRERKRYKDRISKREKQEKEKNSLKNLQSQVAALHLLLQSQTRYCGLSLAR</sequence>
<evidence type="ECO:0008006" key="4">
    <source>
        <dbReference type="Google" id="ProtNLM"/>
    </source>
</evidence>
<gene>
    <name evidence="2" type="ORF">BDV36DRAFT_245319</name>
</gene>
<evidence type="ECO:0000256" key="1">
    <source>
        <dbReference type="SAM" id="MobiDB-lite"/>
    </source>
</evidence>
<feature type="region of interest" description="Disordered" evidence="1">
    <location>
        <begin position="1"/>
        <end position="49"/>
    </location>
</feature>
<feature type="compositionally biased region" description="Polar residues" evidence="1">
    <location>
        <begin position="1"/>
        <end position="10"/>
    </location>
</feature>
<proteinExistence type="predicted"/>
<dbReference type="Proteomes" id="UP000325395">
    <property type="component" value="Unassembled WGS sequence"/>
</dbReference>